<dbReference type="Proteomes" id="UP001648503">
    <property type="component" value="Unassembled WGS sequence"/>
</dbReference>
<evidence type="ECO:0000313" key="2">
    <source>
        <dbReference type="Proteomes" id="UP001648503"/>
    </source>
</evidence>
<evidence type="ECO:0000313" key="1">
    <source>
        <dbReference type="EMBL" id="KAH6598649.1"/>
    </source>
</evidence>
<comment type="caution">
    <text evidence="1">The sequence shown here is derived from an EMBL/GenBank/DDBJ whole genome shotgun (WGS) entry which is preliminary data.</text>
</comment>
<name>A0ABQ8FI70_9FUNG</name>
<protein>
    <recommendedName>
        <fullName evidence="3">Reverse transcriptase domain-containing protein</fullName>
    </recommendedName>
</protein>
<accession>A0ABQ8FI70</accession>
<dbReference type="EMBL" id="JAFCIX010000102">
    <property type="protein sequence ID" value="KAH6598649.1"/>
    <property type="molecule type" value="Genomic_DNA"/>
</dbReference>
<proteinExistence type="predicted"/>
<evidence type="ECO:0008006" key="3">
    <source>
        <dbReference type="Google" id="ProtNLM"/>
    </source>
</evidence>
<keyword evidence="2" id="KW-1185">Reference proteome</keyword>
<sequence length="78" mass="8831">MQFGVAKCDIISFTGHLAPRLDNPLNIRLHGQFVSRVESYKYLGVLINSKLDHSVWLKQKRSALEHTISALHPVLANH</sequence>
<reference evidence="1 2" key="1">
    <citation type="submission" date="2021-02" db="EMBL/GenBank/DDBJ databases">
        <title>Variation within the Batrachochytrium salamandrivorans European outbreak.</title>
        <authorList>
            <person name="Kelly M."/>
            <person name="Pasmans F."/>
            <person name="Shea T.P."/>
            <person name="Munoz J.F."/>
            <person name="Carranza S."/>
            <person name="Cuomo C.A."/>
            <person name="Martel A."/>
        </authorList>
    </citation>
    <scope>NUCLEOTIDE SEQUENCE [LARGE SCALE GENOMIC DNA]</scope>
    <source>
        <strain evidence="1 2">AMFP18/2</strain>
    </source>
</reference>
<gene>
    <name evidence="1" type="ORF">BASA50_003684</name>
</gene>
<organism evidence="1 2">
    <name type="scientific">Batrachochytrium salamandrivorans</name>
    <dbReference type="NCBI Taxonomy" id="1357716"/>
    <lineage>
        <taxon>Eukaryota</taxon>
        <taxon>Fungi</taxon>
        <taxon>Fungi incertae sedis</taxon>
        <taxon>Chytridiomycota</taxon>
        <taxon>Chytridiomycota incertae sedis</taxon>
        <taxon>Chytridiomycetes</taxon>
        <taxon>Rhizophydiales</taxon>
        <taxon>Rhizophydiales incertae sedis</taxon>
        <taxon>Batrachochytrium</taxon>
    </lineage>
</organism>